<feature type="domain" description="Peptidase S8/S53" evidence="11">
    <location>
        <begin position="151"/>
        <end position="397"/>
    </location>
</feature>
<evidence type="ECO:0008006" key="15">
    <source>
        <dbReference type="Google" id="ProtNLM"/>
    </source>
</evidence>
<dbReference type="InterPro" id="IPR050131">
    <property type="entry name" value="Peptidase_S8_subtilisin-like"/>
</dbReference>
<evidence type="ECO:0000256" key="9">
    <source>
        <dbReference type="PROSITE-ProRule" id="PRU01240"/>
    </source>
</evidence>
<keyword evidence="10" id="KW-0732">Signal</keyword>
<dbReference type="EMBL" id="BMHB01000002">
    <property type="protein sequence ID" value="GGI16553.1"/>
    <property type="molecule type" value="Genomic_DNA"/>
</dbReference>
<dbReference type="InterPro" id="IPR036852">
    <property type="entry name" value="Peptidase_S8/S53_dom_sf"/>
</dbReference>
<keyword evidence="6 9" id="KW-0378">Hydrolase</keyword>
<dbReference type="SUPFAM" id="SSF52743">
    <property type="entry name" value="Subtilisin-like"/>
    <property type="match status" value="1"/>
</dbReference>
<organism evidence="13 14">
    <name type="scientific">Gottfriedia solisilvae</name>
    <dbReference type="NCBI Taxonomy" id="1516104"/>
    <lineage>
        <taxon>Bacteria</taxon>
        <taxon>Bacillati</taxon>
        <taxon>Bacillota</taxon>
        <taxon>Bacilli</taxon>
        <taxon>Bacillales</taxon>
        <taxon>Bacillaceae</taxon>
        <taxon>Gottfriedia</taxon>
    </lineage>
</organism>
<feature type="active site" description="Charge relay system" evidence="9">
    <location>
        <position position="159"/>
    </location>
</feature>
<comment type="subcellular location">
    <subcellularLocation>
        <location evidence="2">Secreted</location>
    </subcellularLocation>
</comment>
<evidence type="ECO:0000256" key="7">
    <source>
        <dbReference type="ARBA" id="ARBA00022825"/>
    </source>
</evidence>
<dbReference type="GO" id="GO:0005576">
    <property type="term" value="C:extracellular region"/>
    <property type="evidence" value="ECO:0007669"/>
    <property type="project" value="UniProtKB-SubCell"/>
</dbReference>
<dbReference type="PROSITE" id="PS51892">
    <property type="entry name" value="SUBTILASE"/>
    <property type="match status" value="1"/>
</dbReference>
<feature type="signal peptide" evidence="10">
    <location>
        <begin position="1"/>
        <end position="25"/>
    </location>
</feature>
<evidence type="ECO:0000256" key="8">
    <source>
        <dbReference type="ARBA" id="ARBA00022837"/>
    </source>
</evidence>
<dbReference type="PROSITE" id="PS00137">
    <property type="entry name" value="SUBTILASE_HIS"/>
    <property type="match status" value="1"/>
</dbReference>
<comment type="caution">
    <text evidence="13">The sequence shown here is derived from an EMBL/GenBank/DDBJ whole genome shotgun (WGS) entry which is preliminary data.</text>
</comment>
<dbReference type="Proteomes" id="UP000626244">
    <property type="component" value="Unassembled WGS sequence"/>
</dbReference>
<evidence type="ECO:0000256" key="10">
    <source>
        <dbReference type="SAM" id="SignalP"/>
    </source>
</evidence>
<evidence type="ECO:0000259" key="12">
    <source>
        <dbReference type="Pfam" id="PF22148"/>
    </source>
</evidence>
<dbReference type="OrthoDB" id="9798386at2"/>
<dbReference type="Gene3D" id="2.60.120.380">
    <property type="match status" value="3"/>
</dbReference>
<evidence type="ECO:0000256" key="2">
    <source>
        <dbReference type="ARBA" id="ARBA00004613"/>
    </source>
</evidence>
<evidence type="ECO:0000256" key="1">
    <source>
        <dbReference type="ARBA" id="ARBA00001913"/>
    </source>
</evidence>
<dbReference type="SUPFAM" id="SSF89260">
    <property type="entry name" value="Collagen-binding domain"/>
    <property type="match status" value="2"/>
</dbReference>
<dbReference type="RefSeq" id="WP_088001163.1">
    <property type="nucleotide sequence ID" value="NZ_BMHB01000002.1"/>
</dbReference>
<dbReference type="Pfam" id="PF22148">
    <property type="entry name" value="Fervidolysin_NPro-like"/>
    <property type="match status" value="1"/>
</dbReference>
<dbReference type="GO" id="GO:0004252">
    <property type="term" value="F:serine-type endopeptidase activity"/>
    <property type="evidence" value="ECO:0007669"/>
    <property type="project" value="UniProtKB-UniRule"/>
</dbReference>
<dbReference type="Pfam" id="PF00082">
    <property type="entry name" value="Peptidase_S8"/>
    <property type="match status" value="1"/>
</dbReference>
<comment type="similarity">
    <text evidence="3 9">Belongs to the peptidase S8 family.</text>
</comment>
<dbReference type="InterPro" id="IPR000209">
    <property type="entry name" value="Peptidase_S8/S53_dom"/>
</dbReference>
<dbReference type="PRINTS" id="PR00723">
    <property type="entry name" value="SUBTILISIN"/>
</dbReference>
<proteinExistence type="inferred from homology"/>
<feature type="active site" description="Charge relay system" evidence="9">
    <location>
        <position position="191"/>
    </location>
</feature>
<feature type="chain" id="PRO_5035263834" description="Peptidase S8/S53 domain-containing protein" evidence="10">
    <location>
        <begin position="26"/>
        <end position="1122"/>
    </location>
</feature>
<dbReference type="InterPro" id="IPR023828">
    <property type="entry name" value="Peptidase_S8_Ser-AS"/>
</dbReference>
<keyword evidence="4" id="KW-0964">Secreted</keyword>
<dbReference type="PANTHER" id="PTHR43806">
    <property type="entry name" value="PEPTIDASE S8"/>
    <property type="match status" value="1"/>
</dbReference>
<name>A0A8J3AMP0_9BACI</name>
<accession>A0A8J3AMP0</accession>
<dbReference type="InterPro" id="IPR015500">
    <property type="entry name" value="Peptidase_S8_subtilisin-rel"/>
</dbReference>
<evidence type="ECO:0000256" key="3">
    <source>
        <dbReference type="ARBA" id="ARBA00011073"/>
    </source>
</evidence>
<protein>
    <recommendedName>
        <fullName evidence="15">Peptidase S8/S53 domain-containing protein</fullName>
    </recommendedName>
</protein>
<keyword evidence="5 9" id="KW-0645">Protease</keyword>
<feature type="active site" description="Charge relay system" evidence="9">
    <location>
        <position position="349"/>
    </location>
</feature>
<feature type="domain" description="Fervidolysin-like N-terminal prodomain" evidence="12">
    <location>
        <begin position="58"/>
        <end position="115"/>
    </location>
</feature>
<evidence type="ECO:0000256" key="4">
    <source>
        <dbReference type="ARBA" id="ARBA00022525"/>
    </source>
</evidence>
<comment type="cofactor">
    <cofactor evidence="1">
        <name>Ca(2+)</name>
        <dbReference type="ChEBI" id="CHEBI:29108"/>
    </cofactor>
</comment>
<keyword evidence="14" id="KW-1185">Reference proteome</keyword>
<dbReference type="GO" id="GO:0006508">
    <property type="term" value="P:proteolysis"/>
    <property type="evidence" value="ECO:0007669"/>
    <property type="project" value="UniProtKB-KW"/>
</dbReference>
<evidence type="ECO:0000313" key="13">
    <source>
        <dbReference type="EMBL" id="GGI16553.1"/>
    </source>
</evidence>
<dbReference type="InterPro" id="IPR022398">
    <property type="entry name" value="Peptidase_S8_His-AS"/>
</dbReference>
<gene>
    <name evidence="13" type="ORF">GCM10007380_33540</name>
</gene>
<keyword evidence="8" id="KW-0106">Calcium</keyword>
<evidence type="ECO:0000256" key="6">
    <source>
        <dbReference type="ARBA" id="ARBA00022801"/>
    </source>
</evidence>
<evidence type="ECO:0000259" key="11">
    <source>
        <dbReference type="Pfam" id="PF00082"/>
    </source>
</evidence>
<dbReference type="InterPro" id="IPR054399">
    <property type="entry name" value="Fervidolysin-like_N_prodom"/>
</dbReference>
<keyword evidence="7 9" id="KW-0720">Serine protease</keyword>
<dbReference type="PANTHER" id="PTHR43806:SF11">
    <property type="entry name" value="CEREVISIN-RELATED"/>
    <property type="match status" value="1"/>
</dbReference>
<evidence type="ECO:0000313" key="14">
    <source>
        <dbReference type="Proteomes" id="UP000626244"/>
    </source>
</evidence>
<reference evidence="14" key="1">
    <citation type="journal article" date="2019" name="Int. J. Syst. Evol. Microbiol.">
        <title>The Global Catalogue of Microorganisms (GCM) 10K type strain sequencing project: providing services to taxonomists for standard genome sequencing and annotation.</title>
        <authorList>
            <consortium name="The Broad Institute Genomics Platform"/>
            <consortium name="The Broad Institute Genome Sequencing Center for Infectious Disease"/>
            <person name="Wu L."/>
            <person name="Ma J."/>
        </authorList>
    </citation>
    <scope>NUCLEOTIDE SEQUENCE [LARGE SCALE GENOMIC DNA]</scope>
    <source>
        <strain evidence="14">CGMCC 1.14993</strain>
    </source>
</reference>
<dbReference type="AlphaFoldDB" id="A0A8J3AMP0"/>
<evidence type="ECO:0000256" key="5">
    <source>
        <dbReference type="ARBA" id="ARBA00022670"/>
    </source>
</evidence>
<dbReference type="PROSITE" id="PS00138">
    <property type="entry name" value="SUBTILASE_SER"/>
    <property type="match status" value="1"/>
</dbReference>
<sequence length="1122" mass="122821">MRKILKYTTAFTLAASLLSTNSIYAATKKEPFKANFVKKSAPLPFLNNKNQTSETTYVVKYKSTVSSSIHRSAGMNVVKSFPSLGYDIVKIQNGKKLATALSVYNKYDNVTSVSPSVQYKAMSTTANPKESEAYHLSQLKISSAQKLVAKKPITVAVIDQGVDTKHPDLAGRIQGSYNVVNPATVGAREYHGTHVAGIIAATKDNKLGAYGVNPNAKILSVNVFDGNEYVSDYTISEGILYAVSKGAKVINMSLGGSMYSQLLDDTIQYAVSKGVVVVAAAGNSGINEYSYPASYDGVISVGATNDQRKLASFSTFGPGVDVVAPGEFIYSTIYDSTLGSTYYYLSGTSMATPVVSGIASLLKTKYPNLSSYDVEQILEETATDRGTTGYDIKYGYGLVDPVKALSYNIKNLVSYKKTSDAGILSSASTVTLTGSDVATFNGSITKPHQTNRYKVNVKSGDAIGLTLKMANDYDDQLSLRFYEGTSTKSSKPIVIDEVLAGKTEGTVYEATKDGTLVIEVSDKNARYSLQGKSTFTLGIKQKANTNEDTATKTNPLPVTQLPFNTNNLSLQLFNKGATGTKYLAFQPTDDQSVLMGLDAIPGVNSSINVYEKSTWDDYVASSATVQPLPLFSIDNNGKSDGEKAAYSFSKDTSYVIELSSASSTVFTLPKYDEQPGSAVPYTGSLENVHFTMSNLSLPNDEDGLTNSVNVDDTNFLTQNVGFVDSSDVGQIVENARTISQNASQTAYIQSDNDADWYKFTTTKNQFVQLNLNAKKEQQLTASLYAYNAEKKVFEYISSSNNYFTDRTYNENNQDIFTGLDNGVTYYVRVSSFNGVTDLSYKLSLKPHGESADDDFEPNNSFETARSIKSYNELTGNFSSSNDVDYYYFKNTSTSTVLKGFEFMAFPLSEDESGTIPKVLTEDLPINITVYEDSNGNKKLDGTEQEKGNFYQNYGDFTKGSFQAKPNHGYFIEVANAYTDIPNIHEYGFRFYSMTRADEDAKAKYRYGLPSILLPLKYAGSSTYAGYGYLNANVANGDKDFFRFVNDKARTVSFTLDMPAPGMNGKLSIYDSKGKRLATFDRYTFNDAEVGQIALKKGNYYFKVEEANGIADFDEYQLIIKKQ</sequence>
<dbReference type="Gene3D" id="3.40.50.200">
    <property type="entry name" value="Peptidase S8/S53 domain"/>
    <property type="match status" value="1"/>
</dbReference>